<comment type="caution">
    <text evidence="1">The sequence shown here is derived from an EMBL/GenBank/DDBJ whole genome shotgun (WGS) entry which is preliminary data.</text>
</comment>
<keyword evidence="2" id="KW-1185">Reference proteome</keyword>
<organism evidence="1 2">
    <name type="scientific">Coralloluteibacterium thermophilum</name>
    <dbReference type="NCBI Taxonomy" id="2707049"/>
    <lineage>
        <taxon>Bacteria</taxon>
        <taxon>Pseudomonadati</taxon>
        <taxon>Pseudomonadota</taxon>
        <taxon>Gammaproteobacteria</taxon>
        <taxon>Lysobacterales</taxon>
        <taxon>Lysobacteraceae</taxon>
        <taxon>Coralloluteibacterium</taxon>
    </lineage>
</organism>
<dbReference type="RefSeq" id="WP_377005589.1">
    <property type="nucleotide sequence ID" value="NZ_JBHSGG010000047.1"/>
</dbReference>
<dbReference type="Proteomes" id="UP001595892">
    <property type="component" value="Unassembled WGS sequence"/>
</dbReference>
<evidence type="ECO:0000313" key="1">
    <source>
        <dbReference type="EMBL" id="MFC4729565.1"/>
    </source>
</evidence>
<sequence length="230" mass="25200">MRRIPVALAAVLVLAGCDREAEREAMRQAALQRAEAAAAQQAAQYEAARAEGNWSLAKSYSDVLLADYPNTEAAAAVTATVEEVRARAAAEREARRLEALWTYHVEPVSGGEQRTAYLYASEPAQPRVRVILRRHPEWGQSVYLLIDEGEFDCPPGCRVRIAFDDAEPRAFAANKPRENLQALFVEDDAAFIRGLRGAGQVTIEARHAGEPLVLRFEVGGYDPARLGGGR</sequence>
<dbReference type="EMBL" id="JBHSGG010000047">
    <property type="protein sequence ID" value="MFC4729565.1"/>
    <property type="molecule type" value="Genomic_DNA"/>
</dbReference>
<accession>A0ABV9NP31</accession>
<evidence type="ECO:0008006" key="3">
    <source>
        <dbReference type="Google" id="ProtNLM"/>
    </source>
</evidence>
<dbReference type="PROSITE" id="PS51257">
    <property type="entry name" value="PROKAR_LIPOPROTEIN"/>
    <property type="match status" value="1"/>
</dbReference>
<proteinExistence type="predicted"/>
<reference evidence="2" key="1">
    <citation type="journal article" date="2019" name="Int. J. Syst. Evol. Microbiol.">
        <title>The Global Catalogue of Microorganisms (GCM) 10K type strain sequencing project: providing services to taxonomists for standard genome sequencing and annotation.</title>
        <authorList>
            <consortium name="The Broad Institute Genomics Platform"/>
            <consortium name="The Broad Institute Genome Sequencing Center for Infectious Disease"/>
            <person name="Wu L."/>
            <person name="Ma J."/>
        </authorList>
    </citation>
    <scope>NUCLEOTIDE SEQUENCE [LARGE SCALE GENOMIC DNA]</scope>
    <source>
        <strain evidence="2">CGMCC 1.13574</strain>
    </source>
</reference>
<protein>
    <recommendedName>
        <fullName evidence="3">Lipoprotein</fullName>
    </recommendedName>
</protein>
<name>A0ABV9NP31_9GAMM</name>
<gene>
    <name evidence="1" type="ORF">ACFO3Q_15450</name>
</gene>
<evidence type="ECO:0000313" key="2">
    <source>
        <dbReference type="Proteomes" id="UP001595892"/>
    </source>
</evidence>